<dbReference type="PANTHER" id="PTHR31569:SF4">
    <property type="entry name" value="SWIM-TYPE DOMAIN-CONTAINING PROTEIN"/>
    <property type="match status" value="1"/>
</dbReference>
<reference evidence="2" key="1">
    <citation type="submission" date="2017-03" db="EMBL/GenBank/DDBJ databases">
        <title>Phytopthora megakarya and P. palmivora, two closely related causual agents of cacao black pod achieved similar genome size and gene model numbers by different mechanisms.</title>
        <authorList>
            <person name="Ali S."/>
            <person name="Shao J."/>
            <person name="Larry D.J."/>
            <person name="Kronmiller B."/>
            <person name="Shen D."/>
            <person name="Strem M.D."/>
            <person name="Melnick R.L."/>
            <person name="Guiltinan M.J."/>
            <person name="Tyler B.M."/>
            <person name="Meinhardt L.W."/>
            <person name="Bailey B.A."/>
        </authorList>
    </citation>
    <scope>NUCLEOTIDE SEQUENCE [LARGE SCALE GENOMIC DNA]</scope>
    <source>
        <strain evidence="2">zdho120</strain>
    </source>
</reference>
<gene>
    <name evidence="1" type="ORF">PHMEG_00012082</name>
</gene>
<keyword evidence="2" id="KW-1185">Reference proteome</keyword>
<name>A0A225WB42_9STRA</name>
<dbReference type="PANTHER" id="PTHR31569">
    <property type="entry name" value="SWIM-TYPE DOMAIN-CONTAINING PROTEIN"/>
    <property type="match status" value="1"/>
</dbReference>
<dbReference type="AlphaFoldDB" id="A0A225WB42"/>
<sequence length="144" mass="16708">MSGIEPEADVPLPGVWEAPRITKEWHDNWEGFKAYMAEYQADTHQFFRLRSSTSVDHRKKEIKTADGTLLIPKKFTTFWTKLICTHGWRSKSRSTGQRNSYFGNSTECKAEVKAAVTWNDDENKFMVRVTGYSTHHNHRVARTV</sequence>
<evidence type="ECO:0000313" key="2">
    <source>
        <dbReference type="Proteomes" id="UP000198211"/>
    </source>
</evidence>
<dbReference type="Proteomes" id="UP000198211">
    <property type="component" value="Unassembled WGS sequence"/>
</dbReference>
<evidence type="ECO:0000313" key="1">
    <source>
        <dbReference type="EMBL" id="OWZ14448.1"/>
    </source>
</evidence>
<dbReference type="OrthoDB" id="167578at2759"/>
<dbReference type="EMBL" id="NBNE01001337">
    <property type="protein sequence ID" value="OWZ14448.1"/>
    <property type="molecule type" value="Genomic_DNA"/>
</dbReference>
<accession>A0A225WB42</accession>
<comment type="caution">
    <text evidence="1">The sequence shown here is derived from an EMBL/GenBank/DDBJ whole genome shotgun (WGS) entry which is preliminary data.</text>
</comment>
<proteinExistence type="predicted"/>
<protein>
    <submittedName>
        <fullName evidence="1">ABC transporter</fullName>
    </submittedName>
</protein>
<dbReference type="InterPro" id="IPR052579">
    <property type="entry name" value="Zinc_finger_SWIM"/>
</dbReference>
<dbReference type="STRING" id="4795.A0A225WB42"/>
<organism evidence="1 2">
    <name type="scientific">Phytophthora megakarya</name>
    <dbReference type="NCBI Taxonomy" id="4795"/>
    <lineage>
        <taxon>Eukaryota</taxon>
        <taxon>Sar</taxon>
        <taxon>Stramenopiles</taxon>
        <taxon>Oomycota</taxon>
        <taxon>Peronosporomycetes</taxon>
        <taxon>Peronosporales</taxon>
        <taxon>Peronosporaceae</taxon>
        <taxon>Phytophthora</taxon>
    </lineage>
</organism>